<proteinExistence type="predicted"/>
<comment type="subcellular location">
    <subcellularLocation>
        <location evidence="1">Membrane</location>
        <topology evidence="1">Multi-pass membrane protein</topology>
    </subcellularLocation>
</comment>
<gene>
    <name evidence="8" type="ORF">ENS29_15970</name>
</gene>
<dbReference type="PANTHER" id="PTHR31566:SF0">
    <property type="entry name" value="CYTOCHROME C BIOGENESIS PROTEIN CCS1, CHLOROPLASTIC"/>
    <property type="match status" value="1"/>
</dbReference>
<sequence length="455" mass="51083">MADIRASNGIWNEIVSFFSSVRLTIVLLLSLAVTSIIGTVIPQNAAPARYFMQYGEFWFRIFSVFDFFDMYHSWWFQAMLILLAINIVVCSIERLRATWSVIFPSQVNIQPERFRKSGIAVSRTFPGTPDQVQEALMHHMGKQAHIHTASASGKSGIFWETGRKSRLGVYVVHLSVVLLLVGGLMGSMWGFDGSVTIPEGESADTIQLGTGNVRHALDFAIRCDDFQIRFYENGMPSEYRSTLTILEKGQPVLTRDILVNDPLTYKGVTIYQASYGTVPSKNKAVFEFTSRDSGMVYRLAADVGQTITLPENLGTFTLKEFVPSYRFKGHDLGETFLAVHTPPEGGAVEIAIPTQFPSFDKMRKGIVAVSVGEAQTRYATGLQVTYDPGVWVVYTGFLLMIAGCYVTFFRSHRQVYIEFHGSDGNTRVDMYGIANRNRLGMERWIERLNNRMGVK</sequence>
<evidence type="ECO:0000256" key="2">
    <source>
        <dbReference type="ARBA" id="ARBA00022692"/>
    </source>
</evidence>
<feature type="transmembrane region" description="Helical" evidence="6">
    <location>
        <begin position="167"/>
        <end position="191"/>
    </location>
</feature>
<keyword evidence="5 6" id="KW-0472">Membrane</keyword>
<feature type="transmembrane region" description="Helical" evidence="6">
    <location>
        <begin position="391"/>
        <end position="409"/>
    </location>
</feature>
<dbReference type="InterPro" id="IPR007816">
    <property type="entry name" value="ResB-like_domain"/>
</dbReference>
<feature type="domain" description="ResB-like" evidence="7">
    <location>
        <begin position="358"/>
        <end position="443"/>
    </location>
</feature>
<evidence type="ECO:0000256" key="1">
    <source>
        <dbReference type="ARBA" id="ARBA00004141"/>
    </source>
</evidence>
<evidence type="ECO:0000256" key="5">
    <source>
        <dbReference type="ARBA" id="ARBA00023136"/>
    </source>
</evidence>
<keyword evidence="4 6" id="KW-1133">Transmembrane helix</keyword>
<evidence type="ECO:0000256" key="3">
    <source>
        <dbReference type="ARBA" id="ARBA00022748"/>
    </source>
</evidence>
<keyword evidence="2 6" id="KW-0812">Transmembrane</keyword>
<feature type="transmembrane region" description="Helical" evidence="6">
    <location>
        <begin position="21"/>
        <end position="41"/>
    </location>
</feature>
<dbReference type="GO" id="GO:0016020">
    <property type="term" value="C:membrane"/>
    <property type="evidence" value="ECO:0007669"/>
    <property type="project" value="UniProtKB-SubCell"/>
</dbReference>
<accession>A0A7C4RUF6</accession>
<evidence type="ECO:0000256" key="4">
    <source>
        <dbReference type="ARBA" id="ARBA00022989"/>
    </source>
</evidence>
<evidence type="ECO:0000256" key="6">
    <source>
        <dbReference type="SAM" id="Phobius"/>
    </source>
</evidence>
<dbReference type="AlphaFoldDB" id="A0A7C4RUF6"/>
<keyword evidence="3" id="KW-0201">Cytochrome c-type biogenesis</keyword>
<evidence type="ECO:0000313" key="8">
    <source>
        <dbReference type="EMBL" id="HGU34321.1"/>
    </source>
</evidence>
<name>A0A7C4RUF6_9BACT</name>
<dbReference type="InterPro" id="IPR023494">
    <property type="entry name" value="Cyt_c_bgen_Ccs1/CcsB/ResB"/>
</dbReference>
<dbReference type="EMBL" id="DSUH01000368">
    <property type="protein sequence ID" value="HGU34321.1"/>
    <property type="molecule type" value="Genomic_DNA"/>
</dbReference>
<comment type="caution">
    <text evidence="8">The sequence shown here is derived from an EMBL/GenBank/DDBJ whole genome shotgun (WGS) entry which is preliminary data.</text>
</comment>
<protein>
    <submittedName>
        <fullName evidence="8">Cytochrome c biogenesis protein ResB</fullName>
    </submittedName>
</protein>
<reference evidence="8" key="1">
    <citation type="journal article" date="2020" name="mSystems">
        <title>Genome- and Community-Level Interaction Insights into Carbon Utilization and Element Cycling Functions of Hydrothermarchaeota in Hydrothermal Sediment.</title>
        <authorList>
            <person name="Zhou Z."/>
            <person name="Liu Y."/>
            <person name="Xu W."/>
            <person name="Pan J."/>
            <person name="Luo Z.H."/>
            <person name="Li M."/>
        </authorList>
    </citation>
    <scope>NUCLEOTIDE SEQUENCE [LARGE SCALE GENOMIC DNA]</scope>
    <source>
        <strain evidence="8">SpSt-477</strain>
    </source>
</reference>
<dbReference type="GO" id="GO:0017004">
    <property type="term" value="P:cytochrome complex assembly"/>
    <property type="evidence" value="ECO:0007669"/>
    <property type="project" value="UniProtKB-KW"/>
</dbReference>
<organism evidence="8">
    <name type="scientific">Desulfatirhabdium butyrativorans</name>
    <dbReference type="NCBI Taxonomy" id="340467"/>
    <lineage>
        <taxon>Bacteria</taxon>
        <taxon>Pseudomonadati</taxon>
        <taxon>Thermodesulfobacteriota</taxon>
        <taxon>Desulfobacteria</taxon>
        <taxon>Desulfobacterales</taxon>
        <taxon>Desulfatirhabdiaceae</taxon>
        <taxon>Desulfatirhabdium</taxon>
    </lineage>
</organism>
<evidence type="ECO:0000259" key="7">
    <source>
        <dbReference type="Pfam" id="PF05140"/>
    </source>
</evidence>
<feature type="transmembrane region" description="Helical" evidence="6">
    <location>
        <begin position="74"/>
        <end position="92"/>
    </location>
</feature>
<dbReference type="PANTHER" id="PTHR31566">
    <property type="entry name" value="CYTOCHROME C BIOGENESIS PROTEIN CCS1, CHLOROPLASTIC"/>
    <property type="match status" value="1"/>
</dbReference>
<feature type="domain" description="ResB-like" evidence="7">
    <location>
        <begin position="21"/>
        <end position="305"/>
    </location>
</feature>
<dbReference type="Pfam" id="PF05140">
    <property type="entry name" value="ResB"/>
    <property type="match status" value="2"/>
</dbReference>